<keyword evidence="3 6" id="KW-0547">Nucleotide-binding</keyword>
<evidence type="ECO:0000256" key="6">
    <source>
        <dbReference type="PROSITE-ProRule" id="PRU10141"/>
    </source>
</evidence>
<accession>A0A1C7NRG2</accession>
<evidence type="ECO:0000256" key="7">
    <source>
        <dbReference type="RuleBase" id="RU000304"/>
    </source>
</evidence>
<dbReference type="InterPro" id="IPR008271">
    <property type="entry name" value="Ser/Thr_kinase_AS"/>
</dbReference>
<comment type="similarity">
    <text evidence="7">Belongs to the protein kinase superfamily.</text>
</comment>
<comment type="caution">
    <text evidence="10">The sequence shown here is derived from an EMBL/GenBank/DDBJ whole genome shotgun (WGS) entry which is preliminary data.</text>
</comment>
<keyword evidence="1 7" id="KW-0723">Serine/threonine-protein kinase</keyword>
<dbReference type="GO" id="GO:0001664">
    <property type="term" value="F:G protein-coupled receptor binding"/>
    <property type="evidence" value="ECO:0007669"/>
    <property type="project" value="TreeGrafter"/>
</dbReference>
<feature type="domain" description="Protein kinase" evidence="8">
    <location>
        <begin position="22"/>
        <end position="281"/>
    </location>
</feature>
<dbReference type="GO" id="GO:0005524">
    <property type="term" value="F:ATP binding"/>
    <property type="evidence" value="ECO:0007669"/>
    <property type="project" value="UniProtKB-UniRule"/>
</dbReference>
<feature type="binding site" evidence="6">
    <location>
        <position position="51"/>
    </location>
    <ligand>
        <name>ATP</name>
        <dbReference type="ChEBI" id="CHEBI:30616"/>
    </ligand>
</feature>
<dbReference type="SMART" id="SM00220">
    <property type="entry name" value="S_TKc"/>
    <property type="match status" value="1"/>
</dbReference>
<dbReference type="GO" id="GO:0009966">
    <property type="term" value="P:regulation of signal transduction"/>
    <property type="evidence" value="ECO:0007669"/>
    <property type="project" value="TreeGrafter"/>
</dbReference>
<dbReference type="PROSITE" id="PS50011">
    <property type="entry name" value="PROTEIN_KINASE_DOM"/>
    <property type="match status" value="1"/>
</dbReference>
<evidence type="ECO:0000256" key="4">
    <source>
        <dbReference type="ARBA" id="ARBA00022777"/>
    </source>
</evidence>
<dbReference type="PROSITE" id="PS00107">
    <property type="entry name" value="PROTEIN_KINASE_ATP"/>
    <property type="match status" value="1"/>
</dbReference>
<evidence type="ECO:0000313" key="10">
    <source>
        <dbReference type="EMBL" id="OBZ91519.1"/>
    </source>
</evidence>
<keyword evidence="5 6" id="KW-0067">ATP-binding</keyword>
<dbReference type="EMBL" id="LUGH01000009">
    <property type="protein sequence ID" value="OBZ91519.1"/>
    <property type="molecule type" value="Genomic_DNA"/>
</dbReference>
<evidence type="ECO:0000259" key="9">
    <source>
        <dbReference type="PROSITE" id="PS51285"/>
    </source>
</evidence>
<sequence length="396" mass="45623">MGSFCCKEEPVDLMSEVELSHFALLRSVGKGAFGKVRVVQHKGTKKLYALKYINKDKCLEMNATKNIISERNLLENINYGLIVNLRYAFQDDENLFMVLDLMLGGDLRFHLDRMGKLPERFVRFYAAEISLSLNYLHKQHIIHRDLKPENILLDEKGHVHLSDLNIAVQLTSKKKSLTTIAGSLAYISPEILKKQGYSYSTDWWSLGVVIYELLYGKRPFKARTNEELQNLIMYGPIHYPNEPTVSPEAIDFMQSLLSRDISKRIGIGEAGFKQLKDHAWLKDACWDILSTKTVGAPFIPDEKKSNFDPTHELEEVFLEDNPLKVRRRTVKKSVSCEDMSALISTNEKHLLEQAFLNYDFTKPEEKDTSAMIIHSLKVVFNLITYREDCSSFCFFY</sequence>
<dbReference type="InterPro" id="IPR011009">
    <property type="entry name" value="Kinase-like_dom_sf"/>
</dbReference>
<keyword evidence="11" id="KW-1185">Reference proteome</keyword>
<keyword evidence="2" id="KW-0808">Transferase</keyword>
<dbReference type="InterPro" id="IPR000719">
    <property type="entry name" value="Prot_kinase_dom"/>
</dbReference>
<dbReference type="InterPro" id="IPR000961">
    <property type="entry name" value="AGC-kinase_C"/>
</dbReference>
<dbReference type="FunCoup" id="A0A1C7NRG2">
    <property type="interactions" value="135"/>
</dbReference>
<evidence type="ECO:0000256" key="5">
    <source>
        <dbReference type="ARBA" id="ARBA00022840"/>
    </source>
</evidence>
<feature type="domain" description="AGC-kinase C-terminal" evidence="9">
    <location>
        <begin position="282"/>
        <end position="370"/>
    </location>
</feature>
<evidence type="ECO:0000256" key="3">
    <source>
        <dbReference type="ARBA" id="ARBA00022741"/>
    </source>
</evidence>
<protein>
    <submittedName>
        <fullName evidence="10">Serine/threonine-protein kinase 32A</fullName>
    </submittedName>
</protein>
<dbReference type="GO" id="GO:0007186">
    <property type="term" value="P:G protein-coupled receptor signaling pathway"/>
    <property type="evidence" value="ECO:0007669"/>
    <property type="project" value="TreeGrafter"/>
</dbReference>
<dbReference type="PROSITE" id="PS51285">
    <property type="entry name" value="AGC_KINASE_CTER"/>
    <property type="match status" value="1"/>
</dbReference>
<evidence type="ECO:0000256" key="1">
    <source>
        <dbReference type="ARBA" id="ARBA00022527"/>
    </source>
</evidence>
<dbReference type="Proteomes" id="UP000093000">
    <property type="component" value="Unassembled WGS sequence"/>
</dbReference>
<dbReference type="FunFam" id="3.30.200.20:FF:000354">
    <property type="entry name" value="AGC/YANK protein kinase"/>
    <property type="match status" value="1"/>
</dbReference>
<dbReference type="AlphaFoldDB" id="A0A1C7NRG2"/>
<dbReference type="InParanoid" id="A0A1C7NRG2"/>
<dbReference type="InterPro" id="IPR017441">
    <property type="entry name" value="Protein_kinase_ATP_BS"/>
</dbReference>
<evidence type="ECO:0000259" key="8">
    <source>
        <dbReference type="PROSITE" id="PS50011"/>
    </source>
</evidence>
<feature type="non-terminal residue" evidence="10">
    <location>
        <position position="396"/>
    </location>
</feature>
<organism evidence="10 11">
    <name type="scientific">Choanephora cucurbitarum</name>
    <dbReference type="NCBI Taxonomy" id="101091"/>
    <lineage>
        <taxon>Eukaryota</taxon>
        <taxon>Fungi</taxon>
        <taxon>Fungi incertae sedis</taxon>
        <taxon>Mucoromycota</taxon>
        <taxon>Mucoromycotina</taxon>
        <taxon>Mucoromycetes</taxon>
        <taxon>Mucorales</taxon>
        <taxon>Mucorineae</taxon>
        <taxon>Choanephoraceae</taxon>
        <taxon>Choanephoroideae</taxon>
        <taxon>Choanephora</taxon>
    </lineage>
</organism>
<gene>
    <name evidence="10" type="primary">Stk32a_1</name>
    <name evidence="10" type="ORF">A0J61_00435</name>
</gene>
<dbReference type="PANTHER" id="PTHR24355:SF30">
    <property type="entry name" value="SERINE_THREONINE-PROTEIN KINASE 32B ISOFORM X1"/>
    <property type="match status" value="1"/>
</dbReference>
<dbReference type="SUPFAM" id="SSF56112">
    <property type="entry name" value="Protein kinase-like (PK-like)"/>
    <property type="match status" value="1"/>
</dbReference>
<reference evidence="10 11" key="1">
    <citation type="submission" date="2016-03" db="EMBL/GenBank/DDBJ databases">
        <title>Choanephora cucurbitarum.</title>
        <authorList>
            <person name="Min B."/>
            <person name="Park H."/>
            <person name="Park J.-H."/>
            <person name="Shin H.-D."/>
            <person name="Choi I.-G."/>
        </authorList>
    </citation>
    <scope>NUCLEOTIDE SEQUENCE [LARGE SCALE GENOMIC DNA]</scope>
    <source>
        <strain evidence="10 11">KUS-F28377</strain>
    </source>
</reference>
<evidence type="ECO:0000313" key="11">
    <source>
        <dbReference type="Proteomes" id="UP000093000"/>
    </source>
</evidence>
<dbReference type="Gene3D" id="3.30.200.20">
    <property type="entry name" value="Phosphorylase Kinase, domain 1"/>
    <property type="match status" value="1"/>
</dbReference>
<evidence type="ECO:0000256" key="2">
    <source>
        <dbReference type="ARBA" id="ARBA00022679"/>
    </source>
</evidence>
<name>A0A1C7NRG2_9FUNG</name>
<dbReference type="STRING" id="101091.A0A1C7NRG2"/>
<dbReference type="FunFam" id="1.10.510.10:FF:000210">
    <property type="entry name" value="Non-specific serine/threonine protein kinase"/>
    <property type="match status" value="1"/>
</dbReference>
<keyword evidence="4 10" id="KW-0418">Kinase</keyword>
<proteinExistence type="inferred from homology"/>
<dbReference type="PROSITE" id="PS00108">
    <property type="entry name" value="PROTEIN_KINASE_ST"/>
    <property type="match status" value="1"/>
</dbReference>
<dbReference type="Gene3D" id="1.10.510.10">
    <property type="entry name" value="Transferase(Phosphotransferase) domain 1"/>
    <property type="match status" value="1"/>
</dbReference>
<dbReference type="GO" id="GO:0004703">
    <property type="term" value="F:G protein-coupled receptor kinase activity"/>
    <property type="evidence" value="ECO:0007669"/>
    <property type="project" value="TreeGrafter"/>
</dbReference>
<dbReference type="OrthoDB" id="354826at2759"/>
<dbReference type="Pfam" id="PF00069">
    <property type="entry name" value="Pkinase"/>
    <property type="match status" value="1"/>
</dbReference>
<dbReference type="PANTHER" id="PTHR24355">
    <property type="entry name" value="G PROTEIN-COUPLED RECEPTOR KINASE/RIBOSOMAL PROTEIN S6 KINASE"/>
    <property type="match status" value="1"/>
</dbReference>